<dbReference type="AlphaFoldDB" id="A0A378WEH4"/>
<dbReference type="EMBL" id="UGQY01000005">
    <property type="protein sequence ID" value="SUA31310.1"/>
    <property type="molecule type" value="Genomic_DNA"/>
</dbReference>
<name>A0A378WEH4_MYCFO</name>
<sequence>MADDSDATGTVNGSVDVVVDELVVDIDAAADSDEGGEVDIIAGASADAKRSASPLRLALIAGLIGVVVLGGLVGWLGFRTYQSQHAEKERQLFLQVARQGALNLTTIDYQNADSDVQRILDSATGQFHDDFSQRAQPFVDVVKKAQSKSVGTVTDSGLESVTDGEAQAIVAVTVRTSNAGAPEQQPRSWRMRFTMQKVGQDVKVSNVGFVA</sequence>
<evidence type="ECO:0000256" key="1">
    <source>
        <dbReference type="ARBA" id="ARBA00004370"/>
    </source>
</evidence>
<organism evidence="4 5">
    <name type="scientific">Mycolicibacterium fortuitum</name>
    <name type="common">Mycobacterium fortuitum</name>
    <dbReference type="NCBI Taxonomy" id="1766"/>
    <lineage>
        <taxon>Bacteria</taxon>
        <taxon>Bacillati</taxon>
        <taxon>Actinomycetota</taxon>
        <taxon>Actinomycetes</taxon>
        <taxon>Mycobacteriales</taxon>
        <taxon>Mycobacteriaceae</taxon>
        <taxon>Mycolicibacterium</taxon>
    </lineage>
</organism>
<dbReference type="GO" id="GO:0016740">
    <property type="term" value="F:transferase activity"/>
    <property type="evidence" value="ECO:0007669"/>
    <property type="project" value="UniProtKB-KW"/>
</dbReference>
<reference evidence="4 5" key="1">
    <citation type="submission" date="2018-06" db="EMBL/GenBank/DDBJ databases">
        <authorList>
            <consortium name="Pathogen Informatics"/>
            <person name="Doyle S."/>
        </authorList>
    </citation>
    <scope>NUCLEOTIDE SEQUENCE [LARGE SCALE GENOMIC DNA]</scope>
    <source>
        <strain evidence="4 5">NCTC1542</strain>
    </source>
</reference>
<dbReference type="PANTHER" id="PTHR37042:SF4">
    <property type="entry name" value="OUTER MEMBRANE PROTEIN RV1973"/>
    <property type="match status" value="1"/>
</dbReference>
<dbReference type="Proteomes" id="UP000255389">
    <property type="component" value="Unassembled WGS sequence"/>
</dbReference>
<evidence type="ECO:0000256" key="2">
    <source>
        <dbReference type="ARBA" id="ARBA00023136"/>
    </source>
</evidence>
<comment type="subcellular location">
    <subcellularLocation>
        <location evidence="1">Membrane</location>
    </subcellularLocation>
</comment>
<keyword evidence="3" id="KW-1133">Transmembrane helix</keyword>
<proteinExistence type="predicted"/>
<dbReference type="GO" id="GO:0016020">
    <property type="term" value="C:membrane"/>
    <property type="evidence" value="ECO:0007669"/>
    <property type="project" value="UniProtKB-SubCell"/>
</dbReference>
<evidence type="ECO:0000313" key="4">
    <source>
        <dbReference type="EMBL" id="SUA31310.1"/>
    </source>
</evidence>
<accession>A0A378WEH4</accession>
<protein>
    <submittedName>
        <fullName evidence="4">Conserved Mce associated membrane protein</fullName>
        <ecNumber evidence="4">2.7.1.-</ecNumber>
    </submittedName>
</protein>
<evidence type="ECO:0000256" key="3">
    <source>
        <dbReference type="SAM" id="Phobius"/>
    </source>
</evidence>
<dbReference type="EC" id="2.7.1.-" evidence="4"/>
<dbReference type="PANTHER" id="PTHR37042">
    <property type="entry name" value="OUTER MEMBRANE PROTEIN RV1973"/>
    <property type="match status" value="1"/>
</dbReference>
<gene>
    <name evidence="4" type="ORF">NCTC1542_06664</name>
</gene>
<keyword evidence="2 3" id="KW-0472">Membrane</keyword>
<feature type="transmembrane region" description="Helical" evidence="3">
    <location>
        <begin position="57"/>
        <end position="78"/>
    </location>
</feature>
<keyword evidence="3" id="KW-0812">Transmembrane</keyword>
<keyword evidence="4" id="KW-0808">Transferase</keyword>
<evidence type="ECO:0000313" key="5">
    <source>
        <dbReference type="Proteomes" id="UP000255389"/>
    </source>
</evidence>